<sequence>MPQDYQNSQNYTLIFMSVSLKRIVDGTANQIIIGPQYLQDQVKDYDDKLSVQPTTPEPIALKPTAAEIITAPLTGITQPLFPYNINDGRIKFYKLRKLSCVSIGSVDQITPIKGNTNIAIAGVYYTDYEPLKKETNDVNGDVMINIVDDWHVNSVIDGMKSMSWVKKCCVKIKTEMIIEVVQTYDP</sequence>
<dbReference type="AlphaFoldDB" id="A0A5J4RBY9"/>
<evidence type="ECO:0000313" key="2">
    <source>
        <dbReference type="Proteomes" id="UP000324800"/>
    </source>
</evidence>
<feature type="non-terminal residue" evidence="1">
    <location>
        <position position="186"/>
    </location>
</feature>
<protein>
    <submittedName>
        <fullName evidence="1">Uncharacterized protein</fullName>
    </submittedName>
</protein>
<evidence type="ECO:0000313" key="1">
    <source>
        <dbReference type="EMBL" id="KAA6331252.1"/>
    </source>
</evidence>
<name>A0A5J4RBY9_9EUKA</name>
<reference evidence="1 2" key="1">
    <citation type="submission" date="2019-03" db="EMBL/GenBank/DDBJ databases">
        <title>Single cell metagenomics reveals metabolic interactions within the superorganism composed of flagellate Streblomastix strix and complex community of Bacteroidetes bacteria on its surface.</title>
        <authorList>
            <person name="Treitli S.C."/>
            <person name="Kolisko M."/>
            <person name="Husnik F."/>
            <person name="Keeling P."/>
            <person name="Hampl V."/>
        </authorList>
    </citation>
    <scope>NUCLEOTIDE SEQUENCE [LARGE SCALE GENOMIC DNA]</scope>
    <source>
        <strain evidence="1">ST1C</strain>
    </source>
</reference>
<dbReference type="EMBL" id="SNRW01042669">
    <property type="protein sequence ID" value="KAA6331252.1"/>
    <property type="molecule type" value="Genomic_DNA"/>
</dbReference>
<accession>A0A5J4RBY9</accession>
<comment type="caution">
    <text evidence="1">The sequence shown here is derived from an EMBL/GenBank/DDBJ whole genome shotgun (WGS) entry which is preliminary data.</text>
</comment>
<organism evidence="1 2">
    <name type="scientific">Streblomastix strix</name>
    <dbReference type="NCBI Taxonomy" id="222440"/>
    <lineage>
        <taxon>Eukaryota</taxon>
        <taxon>Metamonada</taxon>
        <taxon>Preaxostyla</taxon>
        <taxon>Oxymonadida</taxon>
        <taxon>Streblomastigidae</taxon>
        <taxon>Streblomastix</taxon>
    </lineage>
</organism>
<proteinExistence type="predicted"/>
<gene>
    <name evidence="1" type="ORF">EZS28_053411</name>
</gene>
<dbReference type="Proteomes" id="UP000324800">
    <property type="component" value="Unassembled WGS sequence"/>
</dbReference>